<protein>
    <recommendedName>
        <fullName evidence="3">DUF1677 domain-containing protein</fullName>
    </recommendedName>
</protein>
<organism evidence="1">
    <name type="scientific">Salvia splendens</name>
    <name type="common">Scarlet sage</name>
    <dbReference type="NCBI Taxonomy" id="180675"/>
    <lineage>
        <taxon>Eukaryota</taxon>
        <taxon>Viridiplantae</taxon>
        <taxon>Streptophyta</taxon>
        <taxon>Embryophyta</taxon>
        <taxon>Tracheophyta</taxon>
        <taxon>Spermatophyta</taxon>
        <taxon>Magnoliopsida</taxon>
        <taxon>eudicotyledons</taxon>
        <taxon>Gunneridae</taxon>
        <taxon>Pentapetalae</taxon>
        <taxon>asterids</taxon>
        <taxon>lamiids</taxon>
        <taxon>Lamiales</taxon>
        <taxon>Lamiaceae</taxon>
        <taxon>Nepetoideae</taxon>
        <taxon>Mentheae</taxon>
        <taxon>Salviinae</taxon>
        <taxon>Salvia</taxon>
        <taxon>Salvia subgen. Calosphace</taxon>
        <taxon>core Calosphace</taxon>
    </lineage>
</organism>
<dbReference type="EMBL" id="PNBA02000020">
    <property type="protein sequence ID" value="KAG6389461.1"/>
    <property type="molecule type" value="Genomic_DNA"/>
</dbReference>
<reference evidence="1" key="1">
    <citation type="submission" date="2018-01" db="EMBL/GenBank/DDBJ databases">
        <authorList>
            <person name="Mao J.F."/>
        </authorList>
    </citation>
    <scope>NUCLEOTIDE SEQUENCE</scope>
    <source>
        <strain evidence="1">Huo1</strain>
        <tissue evidence="1">Leaf</tissue>
    </source>
</reference>
<keyword evidence="2" id="KW-1185">Reference proteome</keyword>
<gene>
    <name evidence="1" type="ORF">SASPL_150929</name>
</gene>
<dbReference type="PANTHER" id="PTHR33108">
    <property type="entry name" value="OS01G0745000 PROTEIN"/>
    <property type="match status" value="1"/>
</dbReference>
<comment type="caution">
    <text evidence="1">The sequence shown here is derived from an EMBL/GenBank/DDBJ whole genome shotgun (WGS) entry which is preliminary data.</text>
</comment>
<evidence type="ECO:0000313" key="1">
    <source>
        <dbReference type="EMBL" id="KAG6389461.1"/>
    </source>
</evidence>
<dbReference type="AlphaFoldDB" id="A0A8X8W8C3"/>
<dbReference type="Pfam" id="PF07911">
    <property type="entry name" value="DUF1677"/>
    <property type="match status" value="1"/>
</dbReference>
<accession>A0A8X8W8C3</accession>
<sequence length="120" mass="13809">MEETIILQAECECCGLKEDYTKEYITRIRTSFSGKWVCGLCTEAVKERLQRCPIAMEDAIKFVQDFNTTTRVNPKLSMAWMMRDIAKRNCSKRNNLSGGKKIIRTSSCAGRIDYNSNQEH</sequence>
<dbReference type="InterPro" id="IPR012876">
    <property type="entry name" value="DUF1677_pln"/>
</dbReference>
<name>A0A8X8W8C3_SALSN</name>
<evidence type="ECO:0008006" key="3">
    <source>
        <dbReference type="Google" id="ProtNLM"/>
    </source>
</evidence>
<dbReference type="PANTHER" id="PTHR33108:SF14">
    <property type="entry name" value="OS01G0745000 PROTEIN"/>
    <property type="match status" value="1"/>
</dbReference>
<proteinExistence type="predicted"/>
<evidence type="ECO:0000313" key="2">
    <source>
        <dbReference type="Proteomes" id="UP000298416"/>
    </source>
</evidence>
<reference evidence="1" key="2">
    <citation type="submission" date="2020-08" db="EMBL/GenBank/DDBJ databases">
        <title>Plant Genome Project.</title>
        <authorList>
            <person name="Zhang R.-G."/>
        </authorList>
    </citation>
    <scope>NUCLEOTIDE SEQUENCE</scope>
    <source>
        <strain evidence="1">Huo1</strain>
        <tissue evidence="1">Leaf</tissue>
    </source>
</reference>
<dbReference type="Proteomes" id="UP000298416">
    <property type="component" value="Unassembled WGS sequence"/>
</dbReference>